<evidence type="ECO:0000313" key="5">
    <source>
        <dbReference type="WBParaSite" id="SSTP_0000741600.1"/>
    </source>
</evidence>
<keyword evidence="4" id="KW-1185">Reference proteome</keyword>
<dbReference type="PANTHER" id="PTHR24637:SF421">
    <property type="entry name" value="CUTICLE COLLAGEN DPY-2"/>
    <property type="match status" value="1"/>
</dbReference>
<keyword evidence="1" id="KW-0677">Repeat</keyword>
<evidence type="ECO:0000313" key="4">
    <source>
        <dbReference type="Proteomes" id="UP000035681"/>
    </source>
</evidence>
<evidence type="ECO:0000256" key="1">
    <source>
        <dbReference type="ARBA" id="ARBA00022737"/>
    </source>
</evidence>
<evidence type="ECO:0000256" key="2">
    <source>
        <dbReference type="SAM" id="MobiDB-lite"/>
    </source>
</evidence>
<accession>A0A0K0ED53</accession>
<reference evidence="5" key="1">
    <citation type="submission" date="2015-08" db="UniProtKB">
        <authorList>
            <consortium name="WormBaseParasite"/>
        </authorList>
    </citation>
    <scope>IDENTIFICATION</scope>
</reference>
<organism evidence="5">
    <name type="scientific">Strongyloides stercoralis</name>
    <name type="common">Threadworm</name>
    <dbReference type="NCBI Taxonomy" id="6248"/>
    <lineage>
        <taxon>Eukaryota</taxon>
        <taxon>Metazoa</taxon>
        <taxon>Ecdysozoa</taxon>
        <taxon>Nematoda</taxon>
        <taxon>Chromadorea</taxon>
        <taxon>Rhabditida</taxon>
        <taxon>Tylenchina</taxon>
        <taxon>Panagrolaimomorpha</taxon>
        <taxon>Strongyloidoidea</taxon>
        <taxon>Strongyloididae</taxon>
        <taxon>Strongyloides</taxon>
    </lineage>
</organism>
<keyword evidence="3" id="KW-1133">Transmembrane helix</keyword>
<dbReference type="STRING" id="6248.A0A0K0ED53"/>
<dbReference type="Proteomes" id="UP000035681">
    <property type="component" value="Unplaced"/>
</dbReference>
<dbReference type="PANTHER" id="PTHR24637">
    <property type="entry name" value="COLLAGEN"/>
    <property type="match status" value="1"/>
</dbReference>
<keyword evidence="3" id="KW-0472">Membrane</keyword>
<evidence type="ECO:0000313" key="6">
    <source>
        <dbReference type="WBParaSite" id="TCONS_00009463.p1"/>
    </source>
</evidence>
<dbReference type="AlphaFoldDB" id="A0A0K0ED53"/>
<name>A0A0K0ED53_STRER</name>
<feature type="compositionally biased region" description="Basic residues" evidence="2">
    <location>
        <begin position="354"/>
        <end position="363"/>
    </location>
</feature>
<feature type="transmembrane region" description="Helical" evidence="3">
    <location>
        <begin position="12"/>
        <end position="35"/>
    </location>
</feature>
<dbReference type="WBParaSite" id="TCONS_00009463.p1">
    <property type="protein sequence ID" value="TCONS_00009463.p1"/>
    <property type="gene ID" value="XLOC_007271"/>
</dbReference>
<feature type="region of interest" description="Disordered" evidence="2">
    <location>
        <begin position="251"/>
        <end position="375"/>
    </location>
</feature>
<dbReference type="WBParaSite" id="SSTP_0000741600.1">
    <property type="protein sequence ID" value="SSTP_0000741600.1"/>
    <property type="gene ID" value="SSTP_0000741600"/>
</dbReference>
<feature type="compositionally biased region" description="Low complexity" evidence="2">
    <location>
        <begin position="309"/>
        <end position="321"/>
    </location>
</feature>
<protein>
    <submittedName>
        <fullName evidence="5">Collagen triple helix repeat-containing protein</fullName>
    </submittedName>
    <submittedName>
        <fullName evidence="6">Nematode cuticle collagen N-terminal domain-containing protein</fullName>
    </submittedName>
</protein>
<proteinExistence type="predicted"/>
<keyword evidence="3" id="KW-0812">Transmembrane</keyword>
<evidence type="ECO:0000256" key="3">
    <source>
        <dbReference type="SAM" id="Phobius"/>
    </source>
</evidence>
<feature type="compositionally biased region" description="Basic and acidic residues" evidence="2">
    <location>
        <begin position="293"/>
        <end position="305"/>
    </location>
</feature>
<sequence length="388" mass="41746">MYFTTVSSLTLFSFTFICFVFCLTTVGITISLMSYEFSSIVDIVNIEMKNYNNDANIAFEILLSLEKDSGDFNEIFNRKIDNIKKLTNENKEVFYGFLNNNKRQKKSTNINEPVIVEASNLQEEKYDEYENDKYPVPQSFVTAVNNILTTPSEDSYVTPSSLLPDNIYNTLPPLDMDTNGKSKQCPLENKINNACPIGPPGKKGVDGYPGLDGVPGIPGRDGASLNNGMYVDKDISMCIQCPVGMPGPKGLKGQKGNPGAKGAIGARGQAGKMGNNGYPGLPGNIGLPGLRGKQGERGKQGKEGYHYYGIPRRGPRGIPGQPGIPGTPGIPGLHGNTGRPGSRGPPGKNGLRGRPGKPGKRGLRGPVGNIGGDRLYCECKGSQNYQTN</sequence>
<feature type="compositionally biased region" description="Low complexity" evidence="2">
    <location>
        <begin position="275"/>
        <end position="291"/>
    </location>
</feature>